<gene>
    <name evidence="5" type="ORF">GRI40_12395</name>
</gene>
<keyword evidence="2" id="KW-0274">FAD</keyword>
<feature type="domain" description="Acyl-CoA dehydrogenase/oxidase C-terminal" evidence="4">
    <location>
        <begin position="119"/>
        <end position="232"/>
    </location>
</feature>
<evidence type="ECO:0000313" key="6">
    <source>
        <dbReference type="Proteomes" id="UP000439522"/>
    </source>
</evidence>
<accession>A0A6I4TH70</accession>
<dbReference type="Pfam" id="PF00441">
    <property type="entry name" value="Acyl-CoA_dh_1"/>
    <property type="match status" value="1"/>
</dbReference>
<dbReference type="InterPro" id="IPR036250">
    <property type="entry name" value="AcylCo_DH-like_C"/>
</dbReference>
<sequence>MDDLSAVVFDTAERLLGALHHGAGRWEDMTSAGQGRGWATIEEAGLPLALTAEEHGGLGLPLADGLELVQIAGRSPVPWPVVETMLANRFAAEDGRTLHEGPVTALGLLTADQRAFAALARAKQMAGALDAILSMTVAHVQERSQFGRPLAGFQAVQHQLAVLGGEVAAGRAAADHAIARIAEGATGDAATLPIGVARVRVGEAASRAAAIAHQLHGAIGYTREHRLHRYTTALWAWRDQFGTQTYWSRAVGRLVLARDAGDLWPMVTAA</sequence>
<evidence type="ECO:0000256" key="2">
    <source>
        <dbReference type="ARBA" id="ARBA00022827"/>
    </source>
</evidence>
<organism evidence="5 6">
    <name type="scientific">Tsuneonella aeria</name>
    <dbReference type="NCBI Taxonomy" id="1837929"/>
    <lineage>
        <taxon>Bacteria</taxon>
        <taxon>Pseudomonadati</taxon>
        <taxon>Pseudomonadota</taxon>
        <taxon>Alphaproteobacteria</taxon>
        <taxon>Sphingomonadales</taxon>
        <taxon>Erythrobacteraceae</taxon>
        <taxon>Tsuneonella</taxon>
    </lineage>
</organism>
<dbReference type="AlphaFoldDB" id="A0A6I4TH70"/>
<dbReference type="InterPro" id="IPR009075">
    <property type="entry name" value="AcylCo_DH/oxidase_C"/>
</dbReference>
<dbReference type="Gene3D" id="1.20.140.10">
    <property type="entry name" value="Butyryl-CoA Dehydrogenase, subunit A, domain 3"/>
    <property type="match status" value="1"/>
</dbReference>
<dbReference type="OrthoDB" id="2450120at2"/>
<comment type="caution">
    <text evidence="5">The sequence shown here is derived from an EMBL/GenBank/DDBJ whole genome shotgun (WGS) entry which is preliminary data.</text>
</comment>
<dbReference type="SUPFAM" id="SSF47203">
    <property type="entry name" value="Acyl-CoA dehydrogenase C-terminal domain-like"/>
    <property type="match status" value="1"/>
</dbReference>
<protein>
    <recommendedName>
        <fullName evidence="4">Acyl-CoA dehydrogenase/oxidase C-terminal domain-containing protein</fullName>
    </recommendedName>
</protein>
<dbReference type="PANTHER" id="PTHR43884">
    <property type="entry name" value="ACYL-COA DEHYDROGENASE"/>
    <property type="match status" value="1"/>
</dbReference>
<proteinExistence type="predicted"/>
<dbReference type="Proteomes" id="UP000439522">
    <property type="component" value="Unassembled WGS sequence"/>
</dbReference>
<dbReference type="RefSeq" id="WP_160611852.1">
    <property type="nucleotide sequence ID" value="NZ_WTZA01000002.1"/>
</dbReference>
<dbReference type="GO" id="GO:0003995">
    <property type="term" value="F:acyl-CoA dehydrogenase activity"/>
    <property type="evidence" value="ECO:0007669"/>
    <property type="project" value="TreeGrafter"/>
</dbReference>
<evidence type="ECO:0000313" key="5">
    <source>
        <dbReference type="EMBL" id="MXO76016.1"/>
    </source>
</evidence>
<dbReference type="EMBL" id="WTZA01000002">
    <property type="protein sequence ID" value="MXO76016.1"/>
    <property type="molecule type" value="Genomic_DNA"/>
</dbReference>
<reference evidence="5 6" key="1">
    <citation type="submission" date="2019-12" db="EMBL/GenBank/DDBJ databases">
        <title>Genomic-based taxomic classification of the family Erythrobacteraceae.</title>
        <authorList>
            <person name="Xu L."/>
        </authorList>
    </citation>
    <scope>NUCLEOTIDE SEQUENCE [LARGE SCALE GENOMIC DNA]</scope>
    <source>
        <strain evidence="5 6">100921-2</strain>
    </source>
</reference>
<dbReference type="PANTHER" id="PTHR43884:SF20">
    <property type="entry name" value="ACYL-COA DEHYDROGENASE FADE28"/>
    <property type="match status" value="1"/>
</dbReference>
<evidence type="ECO:0000256" key="1">
    <source>
        <dbReference type="ARBA" id="ARBA00022630"/>
    </source>
</evidence>
<evidence type="ECO:0000256" key="3">
    <source>
        <dbReference type="ARBA" id="ARBA00023002"/>
    </source>
</evidence>
<evidence type="ECO:0000259" key="4">
    <source>
        <dbReference type="Pfam" id="PF00441"/>
    </source>
</evidence>
<keyword evidence="3" id="KW-0560">Oxidoreductase</keyword>
<name>A0A6I4TH70_9SPHN</name>
<keyword evidence="6" id="KW-1185">Reference proteome</keyword>
<keyword evidence="1" id="KW-0285">Flavoprotein</keyword>